<sequence>MKNDGEAARLDSVLSALGSIDLSHIRQTRVIRATAGVTLEDALCNEVSETILRRTLSFETKAGNLVLDAEERRINSIHSAKGGWANNGQDIVGRPLSRKDGAELMNMLNAFTAAADQVEVIAGLPKSPKGSSTEGVPVDDLRRTDRLCLNSGFDACAGFAVASVIIRPGVAPVNTGQPDVIDKLRNVRDAADADGRVVFRAGGLADNLAVAVVRTEDLDGTFAFPAEHLDAVLDAFHRRP</sequence>
<evidence type="ECO:0000313" key="2">
    <source>
        <dbReference type="Proteomes" id="UP000503308"/>
    </source>
</evidence>
<name>A0A858SXZ2_9RHOB</name>
<keyword evidence="2" id="KW-1185">Reference proteome</keyword>
<proteinExistence type="predicted"/>
<evidence type="ECO:0000313" key="1">
    <source>
        <dbReference type="EMBL" id="QJF51736.1"/>
    </source>
</evidence>
<protein>
    <submittedName>
        <fullName evidence="1">Uncharacterized protein</fullName>
    </submittedName>
</protein>
<dbReference type="Proteomes" id="UP000503308">
    <property type="component" value="Chromosome"/>
</dbReference>
<reference evidence="1 2" key="1">
    <citation type="submission" date="2020-02" db="EMBL/GenBank/DDBJ databases">
        <title>Genome sequence of Roseobacter ponti.</title>
        <authorList>
            <person name="Hollensteiner J."/>
            <person name="Schneider D."/>
            <person name="Poehlein A."/>
            <person name="Daniel R."/>
        </authorList>
    </citation>
    <scope>NUCLEOTIDE SEQUENCE [LARGE SCALE GENOMIC DNA]</scope>
    <source>
        <strain evidence="1 2">DSM 106830</strain>
    </source>
</reference>
<dbReference type="KEGG" id="rpon:G3256_11460"/>
<gene>
    <name evidence="1" type="ORF">G3256_11460</name>
</gene>
<dbReference type="EMBL" id="CP048788">
    <property type="protein sequence ID" value="QJF51736.1"/>
    <property type="molecule type" value="Genomic_DNA"/>
</dbReference>
<dbReference type="RefSeq" id="WP_169640953.1">
    <property type="nucleotide sequence ID" value="NZ_CP048788.1"/>
</dbReference>
<organism evidence="1 2">
    <name type="scientific">Roseobacter ponti</name>
    <dbReference type="NCBI Taxonomy" id="1891787"/>
    <lineage>
        <taxon>Bacteria</taxon>
        <taxon>Pseudomonadati</taxon>
        <taxon>Pseudomonadota</taxon>
        <taxon>Alphaproteobacteria</taxon>
        <taxon>Rhodobacterales</taxon>
        <taxon>Roseobacteraceae</taxon>
        <taxon>Roseobacter</taxon>
    </lineage>
</organism>
<dbReference type="AlphaFoldDB" id="A0A858SXZ2"/>
<accession>A0A858SXZ2</accession>